<dbReference type="Proteomes" id="UP000827872">
    <property type="component" value="Linkage Group LG02"/>
</dbReference>
<name>A0ACB8G0Y4_9SAUR</name>
<proteinExistence type="predicted"/>
<protein>
    <submittedName>
        <fullName evidence="1">Uncharacterized protein</fullName>
    </submittedName>
</protein>
<organism evidence="1 2">
    <name type="scientific">Sphaerodactylus townsendi</name>
    <dbReference type="NCBI Taxonomy" id="933632"/>
    <lineage>
        <taxon>Eukaryota</taxon>
        <taxon>Metazoa</taxon>
        <taxon>Chordata</taxon>
        <taxon>Craniata</taxon>
        <taxon>Vertebrata</taxon>
        <taxon>Euteleostomi</taxon>
        <taxon>Lepidosauria</taxon>
        <taxon>Squamata</taxon>
        <taxon>Bifurcata</taxon>
        <taxon>Gekkota</taxon>
        <taxon>Sphaerodactylidae</taxon>
        <taxon>Sphaerodactylus</taxon>
    </lineage>
</organism>
<keyword evidence="2" id="KW-1185">Reference proteome</keyword>
<gene>
    <name evidence="1" type="ORF">K3G42_002133</name>
</gene>
<evidence type="ECO:0000313" key="2">
    <source>
        <dbReference type="Proteomes" id="UP000827872"/>
    </source>
</evidence>
<accession>A0ACB8G0Y4</accession>
<reference evidence="1" key="1">
    <citation type="submission" date="2021-08" db="EMBL/GenBank/DDBJ databases">
        <title>The first chromosome-level gecko genome reveals the dynamic sex chromosomes of Neotropical dwarf geckos (Sphaerodactylidae: Sphaerodactylus).</title>
        <authorList>
            <person name="Pinto B.J."/>
            <person name="Keating S.E."/>
            <person name="Gamble T."/>
        </authorList>
    </citation>
    <scope>NUCLEOTIDE SEQUENCE</scope>
    <source>
        <strain evidence="1">TG3544</strain>
    </source>
</reference>
<comment type="caution">
    <text evidence="1">The sequence shown here is derived from an EMBL/GenBank/DDBJ whole genome shotgun (WGS) entry which is preliminary data.</text>
</comment>
<evidence type="ECO:0000313" key="1">
    <source>
        <dbReference type="EMBL" id="KAH8012807.1"/>
    </source>
</evidence>
<dbReference type="EMBL" id="CM037615">
    <property type="protein sequence ID" value="KAH8012807.1"/>
    <property type="molecule type" value="Genomic_DNA"/>
</dbReference>
<sequence length="94" mass="10453">MRESTSRWLGGVSTFWLMQPMDQDIYSEWDPVAQSTALLSSGRRGCVDGYTRQCDNELSACSREHSDMAIDSSPSSTPNGQHTSPSHMGKHNME</sequence>